<proteinExistence type="predicted"/>
<sequence>MSIMPVIDVLMRGARQQVQQVVNLATIPRGPFAAIDQAVTSARNTVRNMGAEVGIRGPGLRGSRLSGLRGSRLMSGQVGTRVSQIRGKFPKLRRY</sequence>
<evidence type="ECO:0000313" key="1">
    <source>
        <dbReference type="EMBL" id="GAH80446.1"/>
    </source>
</evidence>
<dbReference type="AlphaFoldDB" id="X1IDI3"/>
<protein>
    <submittedName>
        <fullName evidence="1">Uncharacterized protein</fullName>
    </submittedName>
</protein>
<name>X1IDI3_9ZZZZ</name>
<gene>
    <name evidence="1" type="ORF">S03H2_61041</name>
</gene>
<comment type="caution">
    <text evidence="1">The sequence shown here is derived from an EMBL/GenBank/DDBJ whole genome shotgun (WGS) entry which is preliminary data.</text>
</comment>
<reference evidence="1" key="1">
    <citation type="journal article" date="2014" name="Front. Microbiol.">
        <title>High frequency of phylogenetically diverse reductive dehalogenase-homologous genes in deep subseafloor sedimentary metagenomes.</title>
        <authorList>
            <person name="Kawai M."/>
            <person name="Futagami T."/>
            <person name="Toyoda A."/>
            <person name="Takaki Y."/>
            <person name="Nishi S."/>
            <person name="Hori S."/>
            <person name="Arai W."/>
            <person name="Tsubouchi T."/>
            <person name="Morono Y."/>
            <person name="Uchiyama I."/>
            <person name="Ito T."/>
            <person name="Fujiyama A."/>
            <person name="Inagaki F."/>
            <person name="Takami H."/>
        </authorList>
    </citation>
    <scope>NUCLEOTIDE SEQUENCE</scope>
    <source>
        <strain evidence="1">Expedition CK06-06</strain>
    </source>
</reference>
<dbReference type="EMBL" id="BARU01039378">
    <property type="protein sequence ID" value="GAH80446.1"/>
    <property type="molecule type" value="Genomic_DNA"/>
</dbReference>
<organism evidence="1">
    <name type="scientific">marine sediment metagenome</name>
    <dbReference type="NCBI Taxonomy" id="412755"/>
    <lineage>
        <taxon>unclassified sequences</taxon>
        <taxon>metagenomes</taxon>
        <taxon>ecological metagenomes</taxon>
    </lineage>
</organism>
<accession>X1IDI3</accession>